<dbReference type="EMBL" id="CM007387">
    <property type="protein sequence ID" value="ONK65128.1"/>
    <property type="molecule type" value="Genomic_DNA"/>
</dbReference>
<proteinExistence type="predicted"/>
<name>A0A5P1EGU4_ASPOF</name>
<keyword evidence="2" id="KW-1185">Reference proteome</keyword>
<accession>A0A5P1EGU4</accession>
<gene>
    <name evidence="1" type="ORF">A4U43_C07F33960</name>
</gene>
<sequence>MWSVEAWVVLSSGSLSDEKLQLPNVSKGLAGAHQEVLRNKPETADLYAALDLKPPPLVLNDSGRSHCQHSEHEPNDDALEAGHALNVWKCNVAAQELDSRPAKCHKEAGS</sequence>
<reference evidence="2" key="1">
    <citation type="journal article" date="2017" name="Nat. Commun.">
        <title>The asparagus genome sheds light on the origin and evolution of a young Y chromosome.</title>
        <authorList>
            <person name="Harkess A."/>
            <person name="Zhou J."/>
            <person name="Xu C."/>
            <person name="Bowers J.E."/>
            <person name="Van der Hulst R."/>
            <person name="Ayyampalayam S."/>
            <person name="Mercati F."/>
            <person name="Riccardi P."/>
            <person name="McKain M.R."/>
            <person name="Kakrana A."/>
            <person name="Tang H."/>
            <person name="Ray J."/>
            <person name="Groenendijk J."/>
            <person name="Arikit S."/>
            <person name="Mathioni S.M."/>
            <person name="Nakano M."/>
            <person name="Shan H."/>
            <person name="Telgmann-Rauber A."/>
            <person name="Kanno A."/>
            <person name="Yue Z."/>
            <person name="Chen H."/>
            <person name="Li W."/>
            <person name="Chen Y."/>
            <person name="Xu X."/>
            <person name="Zhang Y."/>
            <person name="Luo S."/>
            <person name="Chen H."/>
            <person name="Gao J."/>
            <person name="Mao Z."/>
            <person name="Pires J.C."/>
            <person name="Luo M."/>
            <person name="Kudrna D."/>
            <person name="Wing R.A."/>
            <person name="Meyers B.C."/>
            <person name="Yi K."/>
            <person name="Kong H."/>
            <person name="Lavrijsen P."/>
            <person name="Sunseri F."/>
            <person name="Falavigna A."/>
            <person name="Ye Y."/>
            <person name="Leebens-Mack J.H."/>
            <person name="Chen G."/>
        </authorList>
    </citation>
    <scope>NUCLEOTIDE SEQUENCE [LARGE SCALE GENOMIC DNA]</scope>
    <source>
        <strain evidence="2">cv. DH0086</strain>
    </source>
</reference>
<protein>
    <submittedName>
        <fullName evidence="1">Uncharacterized protein</fullName>
    </submittedName>
</protein>
<evidence type="ECO:0000313" key="1">
    <source>
        <dbReference type="EMBL" id="ONK65128.1"/>
    </source>
</evidence>
<organism evidence="1 2">
    <name type="scientific">Asparagus officinalis</name>
    <name type="common">Garden asparagus</name>
    <dbReference type="NCBI Taxonomy" id="4686"/>
    <lineage>
        <taxon>Eukaryota</taxon>
        <taxon>Viridiplantae</taxon>
        <taxon>Streptophyta</taxon>
        <taxon>Embryophyta</taxon>
        <taxon>Tracheophyta</taxon>
        <taxon>Spermatophyta</taxon>
        <taxon>Magnoliopsida</taxon>
        <taxon>Liliopsida</taxon>
        <taxon>Asparagales</taxon>
        <taxon>Asparagaceae</taxon>
        <taxon>Asparagoideae</taxon>
        <taxon>Asparagus</taxon>
    </lineage>
</organism>
<dbReference type="AlphaFoldDB" id="A0A5P1EGU4"/>
<evidence type="ECO:0000313" key="2">
    <source>
        <dbReference type="Proteomes" id="UP000243459"/>
    </source>
</evidence>
<dbReference type="Proteomes" id="UP000243459">
    <property type="component" value="Chromosome 7"/>
</dbReference>
<dbReference type="Gramene" id="ONK65128">
    <property type="protein sequence ID" value="ONK65128"/>
    <property type="gene ID" value="A4U43_C07F33960"/>
</dbReference>